<dbReference type="SUPFAM" id="SSF82866">
    <property type="entry name" value="Multidrug efflux transporter AcrB transmembrane domain"/>
    <property type="match status" value="2"/>
</dbReference>
<comment type="caution">
    <text evidence="4">The sequence shown here is derived from an EMBL/GenBank/DDBJ whole genome shotgun (WGS) entry which is preliminary data.</text>
</comment>
<feature type="transmembrane region" description="Helical" evidence="2">
    <location>
        <begin position="293"/>
        <end position="321"/>
    </location>
</feature>
<feature type="domain" description="SSD" evidence="3">
    <location>
        <begin position="264"/>
        <end position="421"/>
    </location>
</feature>
<dbReference type="InterPro" id="IPR000731">
    <property type="entry name" value="SSD"/>
</dbReference>
<dbReference type="AlphaFoldDB" id="A0A9N8ESD8"/>
<feature type="transmembrane region" description="Helical" evidence="2">
    <location>
        <begin position="833"/>
        <end position="853"/>
    </location>
</feature>
<dbReference type="OrthoDB" id="190529at2759"/>
<keyword evidence="2" id="KW-1133">Transmembrane helix</keyword>
<dbReference type="PANTHER" id="PTHR10796">
    <property type="entry name" value="PATCHED-RELATED"/>
    <property type="match status" value="1"/>
</dbReference>
<feature type="transmembrane region" description="Helical" evidence="2">
    <location>
        <begin position="327"/>
        <end position="348"/>
    </location>
</feature>
<reference evidence="4" key="1">
    <citation type="submission" date="2020-06" db="EMBL/GenBank/DDBJ databases">
        <authorList>
            <consortium name="Plant Systems Biology data submission"/>
        </authorList>
    </citation>
    <scope>NUCLEOTIDE SEQUENCE</scope>
    <source>
        <strain evidence="4">D6</strain>
    </source>
</reference>
<dbReference type="PANTHER" id="PTHR10796:SF92">
    <property type="entry name" value="PATCHED-RELATED, ISOFORM A"/>
    <property type="match status" value="1"/>
</dbReference>
<evidence type="ECO:0000256" key="1">
    <source>
        <dbReference type="ARBA" id="ARBA00005585"/>
    </source>
</evidence>
<dbReference type="GO" id="GO:0022857">
    <property type="term" value="F:transmembrane transporter activity"/>
    <property type="evidence" value="ECO:0007669"/>
    <property type="project" value="InterPro"/>
</dbReference>
<dbReference type="InterPro" id="IPR053958">
    <property type="entry name" value="HMGCR/SNAP/NPC1-like_SSD"/>
</dbReference>
<feature type="transmembrane region" description="Helical" evidence="2">
    <location>
        <begin position="765"/>
        <end position="784"/>
    </location>
</feature>
<keyword evidence="5" id="KW-1185">Reference proteome</keyword>
<evidence type="ECO:0000313" key="4">
    <source>
        <dbReference type="EMBL" id="CAB9526307.1"/>
    </source>
</evidence>
<feature type="transmembrane region" description="Helical" evidence="2">
    <location>
        <begin position="399"/>
        <end position="421"/>
    </location>
</feature>
<proteinExistence type="inferred from homology"/>
<sequence>MILILSIANAAATNPYSCIAFTLSLSGAMLTAGLYTDFKLDLDLIHIFTPTTSLTMGQREWALQGSGLQGYVATHVPMQIIIHAQGDNVMTYEGIERAFQMYELTNSIGGLDEICGRNENSNTDMQRVQTNYFTECDVQSVTRFWDHNRTAFQEMVPVNDDNVTRFLLNNTYPDGTTVDYDMIFGSLQTRDDGIPESATALFVTVEVPLSRLGSRKQLYDYSDRLLSNVTAIRQSWASQSSDYRVEFAFNYRIDQEFLSTILSDLPILPIAFSLMLAFMCCIFWRRHRVQSRLLLAFGSVVTVVASMATSFGIMFIFGVPFTVVTNLLPYIVFGIGLDDTFIIHGAYLRTNPNQPTEHRIRETFQEVGLSIAMTTMTTSIALALGIISTVPAIRYLCIYAAPTVLIDGLYQISLFVSFIVLDERRIKANRMDCCPCVVTTSKYEYYDDDDDLRLEEDDKMSVDKVSVSTYEGSSSSSSNPPQKRRTCMSWYADLLLRLPVKIAVLVTFAGIFVGLAYSATFLRQDFSFFDLLPSNSSTRSYLVSLEEYGGHNGEINVYFRDINQSDPDVQVQMIDYLDQIIALDHVELMPFCWVRDFRALLTDPEGLIEKVTNDPSTARIVERYPAFAEALRNQGHLLDKLTPNQVLDLVLAHPIGKLLYEPHIRRDPNTGNVIISRCKVTIENLDYSSVKDRVNLLNAQNEVTETHPINQGADEYRAFLYKDLFHLWEFFDVAIAELKYTAFVGIITVTVCALVFVPHWTAITYVFPLMCILYVNLLGLFNLVGLTLNVLTYVVLVVSVGLLVDFLMHVLLRYYESTMTTRDERVKDTLETMGSSILLGGISTFLGSVPLVFSESMVFQTVCIAFFCMITLGVVTGLVLLPVLLSIFGCEPTSKDDVQLKNMSSLSYSWKVPSPKNATQFTIASNSSGTFPPPILTNDSSEHVNIEEAVQTAVQHDITSNQKQHAQQDNIILSNHQHNMTADQHGIQCSQTQNEIPPRSLWGIALRWCGGWQLIFQ</sequence>
<dbReference type="Proteomes" id="UP001153069">
    <property type="component" value="Unassembled WGS sequence"/>
</dbReference>
<evidence type="ECO:0000256" key="2">
    <source>
        <dbReference type="SAM" id="Phobius"/>
    </source>
</evidence>
<feature type="transmembrane region" description="Helical" evidence="2">
    <location>
        <begin position="265"/>
        <end position="284"/>
    </location>
</feature>
<dbReference type="GO" id="GO:0016020">
    <property type="term" value="C:membrane"/>
    <property type="evidence" value="ECO:0007669"/>
    <property type="project" value="InterPro"/>
</dbReference>
<dbReference type="Gene3D" id="1.20.1640.10">
    <property type="entry name" value="Multidrug efflux transporter AcrB transmembrane domain"/>
    <property type="match status" value="2"/>
</dbReference>
<feature type="transmembrane region" description="Helical" evidence="2">
    <location>
        <begin position="369"/>
        <end position="393"/>
    </location>
</feature>
<evidence type="ECO:0000259" key="3">
    <source>
        <dbReference type="PROSITE" id="PS50156"/>
    </source>
</evidence>
<gene>
    <name evidence="4" type="ORF">SEMRO_1807_G298970.1</name>
</gene>
<organism evidence="4 5">
    <name type="scientific">Seminavis robusta</name>
    <dbReference type="NCBI Taxonomy" id="568900"/>
    <lineage>
        <taxon>Eukaryota</taxon>
        <taxon>Sar</taxon>
        <taxon>Stramenopiles</taxon>
        <taxon>Ochrophyta</taxon>
        <taxon>Bacillariophyta</taxon>
        <taxon>Bacillariophyceae</taxon>
        <taxon>Bacillariophycidae</taxon>
        <taxon>Naviculales</taxon>
        <taxon>Naviculaceae</taxon>
        <taxon>Seminavis</taxon>
    </lineage>
</organism>
<accession>A0A9N8ESD8</accession>
<dbReference type="InterPro" id="IPR051697">
    <property type="entry name" value="Patched_domain-protein"/>
</dbReference>
<evidence type="ECO:0000313" key="5">
    <source>
        <dbReference type="Proteomes" id="UP001153069"/>
    </source>
</evidence>
<dbReference type="EMBL" id="CAICTM010001805">
    <property type="protein sequence ID" value="CAB9526307.1"/>
    <property type="molecule type" value="Genomic_DNA"/>
</dbReference>
<feature type="transmembrane region" description="Helical" evidence="2">
    <location>
        <begin position="859"/>
        <end position="885"/>
    </location>
</feature>
<protein>
    <submittedName>
        <fullName evidence="4">Pick C1-like protein 1</fullName>
    </submittedName>
</protein>
<dbReference type="InterPro" id="IPR001036">
    <property type="entry name" value="Acrflvin-R"/>
</dbReference>
<feature type="transmembrane region" description="Helical" evidence="2">
    <location>
        <begin position="790"/>
        <end position="812"/>
    </location>
</feature>
<keyword evidence="2" id="KW-0812">Transmembrane</keyword>
<feature type="transmembrane region" description="Helical" evidence="2">
    <location>
        <begin position="740"/>
        <end position="758"/>
    </location>
</feature>
<dbReference type="Pfam" id="PF12349">
    <property type="entry name" value="Sterol-sensing"/>
    <property type="match status" value="1"/>
</dbReference>
<dbReference type="PRINTS" id="PR00702">
    <property type="entry name" value="ACRIFLAVINRP"/>
</dbReference>
<name>A0A9N8ESD8_9STRA</name>
<keyword evidence="2" id="KW-0472">Membrane</keyword>
<feature type="transmembrane region" description="Helical" evidence="2">
    <location>
        <begin position="494"/>
        <end position="517"/>
    </location>
</feature>
<comment type="similarity">
    <text evidence="1">Belongs to the patched family.</text>
</comment>
<dbReference type="PROSITE" id="PS50156">
    <property type="entry name" value="SSD"/>
    <property type="match status" value="1"/>
</dbReference>